<evidence type="ECO:0000313" key="2">
    <source>
        <dbReference type="Proteomes" id="UP000814033"/>
    </source>
</evidence>
<reference evidence="1" key="2">
    <citation type="journal article" date="2022" name="New Phytol.">
        <title>Evolutionary transition to the ectomycorrhizal habit in the genomes of a hyperdiverse lineage of mushroom-forming fungi.</title>
        <authorList>
            <person name="Looney B."/>
            <person name="Miyauchi S."/>
            <person name="Morin E."/>
            <person name="Drula E."/>
            <person name="Courty P.E."/>
            <person name="Kohler A."/>
            <person name="Kuo A."/>
            <person name="LaButti K."/>
            <person name="Pangilinan J."/>
            <person name="Lipzen A."/>
            <person name="Riley R."/>
            <person name="Andreopoulos W."/>
            <person name="He G."/>
            <person name="Johnson J."/>
            <person name="Nolan M."/>
            <person name="Tritt A."/>
            <person name="Barry K.W."/>
            <person name="Grigoriev I.V."/>
            <person name="Nagy L.G."/>
            <person name="Hibbett D."/>
            <person name="Henrissat B."/>
            <person name="Matheny P.B."/>
            <person name="Labbe J."/>
            <person name="Martin F.M."/>
        </authorList>
    </citation>
    <scope>NUCLEOTIDE SEQUENCE</scope>
    <source>
        <strain evidence="1">FP105234-sp</strain>
    </source>
</reference>
<evidence type="ECO:0000313" key="1">
    <source>
        <dbReference type="EMBL" id="KAI0045730.1"/>
    </source>
</evidence>
<organism evidence="1 2">
    <name type="scientific">Auriscalpium vulgare</name>
    <dbReference type="NCBI Taxonomy" id="40419"/>
    <lineage>
        <taxon>Eukaryota</taxon>
        <taxon>Fungi</taxon>
        <taxon>Dikarya</taxon>
        <taxon>Basidiomycota</taxon>
        <taxon>Agaricomycotina</taxon>
        <taxon>Agaricomycetes</taxon>
        <taxon>Russulales</taxon>
        <taxon>Auriscalpiaceae</taxon>
        <taxon>Auriscalpium</taxon>
    </lineage>
</organism>
<name>A0ACB8RP71_9AGAM</name>
<reference evidence="1" key="1">
    <citation type="submission" date="2021-02" db="EMBL/GenBank/DDBJ databases">
        <authorList>
            <consortium name="DOE Joint Genome Institute"/>
            <person name="Ahrendt S."/>
            <person name="Looney B.P."/>
            <person name="Miyauchi S."/>
            <person name="Morin E."/>
            <person name="Drula E."/>
            <person name="Courty P.E."/>
            <person name="Chicoki N."/>
            <person name="Fauchery L."/>
            <person name="Kohler A."/>
            <person name="Kuo A."/>
            <person name="Labutti K."/>
            <person name="Pangilinan J."/>
            <person name="Lipzen A."/>
            <person name="Riley R."/>
            <person name="Andreopoulos W."/>
            <person name="He G."/>
            <person name="Johnson J."/>
            <person name="Barry K.W."/>
            <person name="Grigoriev I.V."/>
            <person name="Nagy L."/>
            <person name="Hibbett D."/>
            <person name="Henrissat B."/>
            <person name="Matheny P.B."/>
            <person name="Labbe J."/>
            <person name="Martin F."/>
        </authorList>
    </citation>
    <scope>NUCLEOTIDE SEQUENCE</scope>
    <source>
        <strain evidence="1">FP105234-sp</strain>
    </source>
</reference>
<dbReference type="Proteomes" id="UP000814033">
    <property type="component" value="Unassembled WGS sequence"/>
</dbReference>
<sequence>MPRGCSPLPVSNFPDLTTLCGTSLGRLAPRPPHQASFSHALYLFCLIAVASGPARLQCSLSCVHPPRDRLAPCDARHLRCLSRRCGRMAVEECRATRALRQQSLTLNLRRVKHTVARYLIGTLYLLYLLAHVHVRYGKHCRSVAASHHVAQQGFCSLAVARREHKGCWRSPEQGLAAASAPRLGT</sequence>
<gene>
    <name evidence="1" type="ORF">FA95DRAFT_91322</name>
</gene>
<protein>
    <submittedName>
        <fullName evidence="1">Uncharacterized protein</fullName>
    </submittedName>
</protein>
<accession>A0ACB8RP71</accession>
<comment type="caution">
    <text evidence="1">The sequence shown here is derived from an EMBL/GenBank/DDBJ whole genome shotgun (WGS) entry which is preliminary data.</text>
</comment>
<dbReference type="EMBL" id="MU275943">
    <property type="protein sequence ID" value="KAI0045730.1"/>
    <property type="molecule type" value="Genomic_DNA"/>
</dbReference>
<proteinExistence type="predicted"/>
<keyword evidence="2" id="KW-1185">Reference proteome</keyword>